<dbReference type="PANTHER" id="PTHR33154:SF33">
    <property type="entry name" value="TRANSCRIPTIONAL REPRESSOR SDPR"/>
    <property type="match status" value="1"/>
</dbReference>
<keyword evidence="2" id="KW-0238">DNA-binding</keyword>
<feature type="domain" description="HTH arsR-type" evidence="4">
    <location>
        <begin position="1"/>
        <end position="89"/>
    </location>
</feature>
<gene>
    <name evidence="5" type="ORF">K8W16_09080</name>
</gene>
<organism evidence="5 6">
    <name type="scientific">Mailhella massiliensis</name>
    <dbReference type="NCBI Taxonomy" id="1903261"/>
    <lineage>
        <taxon>Bacteria</taxon>
        <taxon>Pseudomonadati</taxon>
        <taxon>Thermodesulfobacteriota</taxon>
        <taxon>Desulfovibrionia</taxon>
        <taxon>Desulfovibrionales</taxon>
        <taxon>Desulfovibrionaceae</taxon>
        <taxon>Mailhella</taxon>
    </lineage>
</organism>
<evidence type="ECO:0000313" key="5">
    <source>
        <dbReference type="EMBL" id="HJD97783.1"/>
    </source>
</evidence>
<dbReference type="InterPro" id="IPR011991">
    <property type="entry name" value="ArsR-like_HTH"/>
</dbReference>
<protein>
    <submittedName>
        <fullName evidence="5">Metalloregulator ArsR/SmtB family transcription factor</fullName>
    </submittedName>
</protein>
<comment type="caution">
    <text evidence="5">The sequence shown here is derived from an EMBL/GenBank/DDBJ whole genome shotgun (WGS) entry which is preliminary data.</text>
</comment>
<dbReference type="PANTHER" id="PTHR33154">
    <property type="entry name" value="TRANSCRIPTIONAL REGULATOR, ARSR FAMILY"/>
    <property type="match status" value="1"/>
</dbReference>
<evidence type="ECO:0000313" key="6">
    <source>
        <dbReference type="Proteomes" id="UP000698963"/>
    </source>
</evidence>
<keyword evidence="3" id="KW-0804">Transcription</keyword>
<dbReference type="SUPFAM" id="SSF46785">
    <property type="entry name" value="Winged helix' DNA-binding domain"/>
    <property type="match status" value="1"/>
</dbReference>
<dbReference type="Gene3D" id="1.10.10.10">
    <property type="entry name" value="Winged helix-like DNA-binding domain superfamily/Winged helix DNA-binding domain"/>
    <property type="match status" value="1"/>
</dbReference>
<dbReference type="InterPro" id="IPR001845">
    <property type="entry name" value="HTH_ArsR_DNA-bd_dom"/>
</dbReference>
<sequence>MDNAPLYRALADETRRRIVVLLLTHNMCVTALARSLNISESAVSQHLRVLKEACLLSGEKRGYHMHYAVERERLHDLAREIEGMANMEREGGAEGLVRLPMAPLPKRGK</sequence>
<dbReference type="InterPro" id="IPR036388">
    <property type="entry name" value="WH-like_DNA-bd_sf"/>
</dbReference>
<accession>A0A921AXW6</accession>
<dbReference type="NCBIfam" id="NF033788">
    <property type="entry name" value="HTH_metalloreg"/>
    <property type="match status" value="1"/>
</dbReference>
<dbReference type="PROSITE" id="PS50987">
    <property type="entry name" value="HTH_ARSR_2"/>
    <property type="match status" value="1"/>
</dbReference>
<keyword evidence="1" id="KW-0805">Transcription regulation</keyword>
<dbReference type="SMART" id="SM00418">
    <property type="entry name" value="HTH_ARSR"/>
    <property type="match status" value="1"/>
</dbReference>
<reference evidence="5" key="1">
    <citation type="journal article" date="2021" name="PeerJ">
        <title>Extensive microbial diversity within the chicken gut microbiome revealed by metagenomics and culture.</title>
        <authorList>
            <person name="Gilroy R."/>
            <person name="Ravi A."/>
            <person name="Getino M."/>
            <person name="Pursley I."/>
            <person name="Horton D.L."/>
            <person name="Alikhan N.F."/>
            <person name="Baker D."/>
            <person name="Gharbi K."/>
            <person name="Hall N."/>
            <person name="Watson M."/>
            <person name="Adriaenssens E.M."/>
            <person name="Foster-Nyarko E."/>
            <person name="Jarju S."/>
            <person name="Secka A."/>
            <person name="Antonio M."/>
            <person name="Oren A."/>
            <person name="Chaudhuri R.R."/>
            <person name="La Ragione R."/>
            <person name="Hildebrand F."/>
            <person name="Pallen M.J."/>
        </authorList>
    </citation>
    <scope>NUCLEOTIDE SEQUENCE</scope>
    <source>
        <strain evidence="5">ChiGjej2B2-19336</strain>
    </source>
</reference>
<evidence type="ECO:0000256" key="1">
    <source>
        <dbReference type="ARBA" id="ARBA00023015"/>
    </source>
</evidence>
<evidence type="ECO:0000256" key="2">
    <source>
        <dbReference type="ARBA" id="ARBA00023125"/>
    </source>
</evidence>
<dbReference type="CDD" id="cd00090">
    <property type="entry name" value="HTH_ARSR"/>
    <property type="match status" value="1"/>
</dbReference>
<evidence type="ECO:0000259" key="4">
    <source>
        <dbReference type="PROSITE" id="PS50987"/>
    </source>
</evidence>
<dbReference type="PRINTS" id="PR00778">
    <property type="entry name" value="HTHARSR"/>
</dbReference>
<dbReference type="Proteomes" id="UP000698963">
    <property type="component" value="Unassembled WGS sequence"/>
</dbReference>
<dbReference type="Pfam" id="PF01022">
    <property type="entry name" value="HTH_5"/>
    <property type="match status" value="1"/>
</dbReference>
<evidence type="ECO:0000256" key="3">
    <source>
        <dbReference type="ARBA" id="ARBA00023163"/>
    </source>
</evidence>
<dbReference type="RefSeq" id="WP_304122827.1">
    <property type="nucleotide sequence ID" value="NZ_DYZA01000183.1"/>
</dbReference>
<dbReference type="EMBL" id="DYZA01000183">
    <property type="protein sequence ID" value="HJD97783.1"/>
    <property type="molecule type" value="Genomic_DNA"/>
</dbReference>
<reference evidence="5" key="2">
    <citation type="submission" date="2021-09" db="EMBL/GenBank/DDBJ databases">
        <authorList>
            <person name="Gilroy R."/>
        </authorList>
    </citation>
    <scope>NUCLEOTIDE SEQUENCE</scope>
    <source>
        <strain evidence="5">ChiGjej2B2-19336</strain>
    </source>
</reference>
<dbReference type="InterPro" id="IPR036390">
    <property type="entry name" value="WH_DNA-bd_sf"/>
</dbReference>
<dbReference type="InterPro" id="IPR051081">
    <property type="entry name" value="HTH_MetalResp_TranReg"/>
</dbReference>
<dbReference type="GO" id="GO:0003700">
    <property type="term" value="F:DNA-binding transcription factor activity"/>
    <property type="evidence" value="ECO:0007669"/>
    <property type="project" value="InterPro"/>
</dbReference>
<name>A0A921AXW6_9BACT</name>
<proteinExistence type="predicted"/>
<dbReference type="AlphaFoldDB" id="A0A921AXW6"/>
<dbReference type="GO" id="GO:0003677">
    <property type="term" value="F:DNA binding"/>
    <property type="evidence" value="ECO:0007669"/>
    <property type="project" value="UniProtKB-KW"/>
</dbReference>